<organism evidence="2 3">
    <name type="scientific">Mycena albidolilacea</name>
    <dbReference type="NCBI Taxonomy" id="1033008"/>
    <lineage>
        <taxon>Eukaryota</taxon>
        <taxon>Fungi</taxon>
        <taxon>Dikarya</taxon>
        <taxon>Basidiomycota</taxon>
        <taxon>Agaricomycotina</taxon>
        <taxon>Agaricomycetes</taxon>
        <taxon>Agaricomycetidae</taxon>
        <taxon>Agaricales</taxon>
        <taxon>Marasmiineae</taxon>
        <taxon>Mycenaceae</taxon>
        <taxon>Mycena</taxon>
    </lineage>
</organism>
<evidence type="ECO:0000313" key="2">
    <source>
        <dbReference type="EMBL" id="KAJ7350262.1"/>
    </source>
</evidence>
<dbReference type="AlphaFoldDB" id="A0AAD7A608"/>
<comment type="caution">
    <text evidence="2">The sequence shown here is derived from an EMBL/GenBank/DDBJ whole genome shotgun (WGS) entry which is preliminary data.</text>
</comment>
<sequence length="606" mass="67880">MVPRPSGSVEFSTTRISRLLRPLRTKCIALATMHPTSSATASTYGSKSRPVESHPLDILPPPDTLRSYHVEHRSAASLRAVLYAVRDCFREIVVKTRPAEALKRTVPRLADLCSIIVGENMEGEEDLPNDAEEDSDLELTEMENIYEIIPVQYRRSALLAHSLDIILRFPHHLTLLSILLDVSLQHDLYHESCVLLHWLLRAAVSASEQHPTPRLCHPAHSTYLIDLCRKWREANLPTSAFSRILTPILAEAPRSELVWTCKAVARLGRELHTQDFESLLNMASHILRSLADVRTEESPLHKCRTSGTKASSLADQLNKWLNYSSSLPPSQDSTLEFIDQCRLSGIHRNTSEPLAATVVCWATHCLPTATPSAAPSLHRLLKDISPTVPMYNLLVEKSFGVNQMPPVKLEDSRAIFQVYAGCLRANNLLLLEASLWACALRFTEISSDLLGACALRSEINLYREELIVLVDDAERRCFQAPESGWEWEEWMGCWVQRDLPPAKKAKHRHELQQSSSGRHGCDVAKPCPLADIKNEVMADEDHHDYASAFELSFTSLISNALSSRTKLHAHSGHRTVLLSPHTKMYPSDDTIPSSDDALNLFAYTEG</sequence>
<evidence type="ECO:0000313" key="3">
    <source>
        <dbReference type="Proteomes" id="UP001218218"/>
    </source>
</evidence>
<gene>
    <name evidence="2" type="ORF">DFH08DRAFT_741072</name>
</gene>
<keyword evidence="3" id="KW-1185">Reference proteome</keyword>
<feature type="region of interest" description="Disordered" evidence="1">
    <location>
        <begin position="38"/>
        <end position="60"/>
    </location>
</feature>
<evidence type="ECO:0000256" key="1">
    <source>
        <dbReference type="SAM" id="MobiDB-lite"/>
    </source>
</evidence>
<proteinExistence type="predicted"/>
<accession>A0AAD7A608</accession>
<dbReference type="EMBL" id="JARIHO010000014">
    <property type="protein sequence ID" value="KAJ7350262.1"/>
    <property type="molecule type" value="Genomic_DNA"/>
</dbReference>
<name>A0AAD7A608_9AGAR</name>
<reference evidence="2" key="1">
    <citation type="submission" date="2023-03" db="EMBL/GenBank/DDBJ databases">
        <title>Massive genome expansion in bonnet fungi (Mycena s.s.) driven by repeated elements and novel gene families across ecological guilds.</title>
        <authorList>
            <consortium name="Lawrence Berkeley National Laboratory"/>
            <person name="Harder C.B."/>
            <person name="Miyauchi S."/>
            <person name="Viragh M."/>
            <person name="Kuo A."/>
            <person name="Thoen E."/>
            <person name="Andreopoulos B."/>
            <person name="Lu D."/>
            <person name="Skrede I."/>
            <person name="Drula E."/>
            <person name="Henrissat B."/>
            <person name="Morin E."/>
            <person name="Kohler A."/>
            <person name="Barry K."/>
            <person name="LaButti K."/>
            <person name="Morin E."/>
            <person name="Salamov A."/>
            <person name="Lipzen A."/>
            <person name="Mereny Z."/>
            <person name="Hegedus B."/>
            <person name="Baldrian P."/>
            <person name="Stursova M."/>
            <person name="Weitz H."/>
            <person name="Taylor A."/>
            <person name="Grigoriev I.V."/>
            <person name="Nagy L.G."/>
            <person name="Martin F."/>
            <person name="Kauserud H."/>
        </authorList>
    </citation>
    <scope>NUCLEOTIDE SEQUENCE</scope>
    <source>
        <strain evidence="2">CBHHK002</strain>
    </source>
</reference>
<protein>
    <submittedName>
        <fullName evidence="2">Uncharacterized protein</fullName>
    </submittedName>
</protein>
<dbReference type="Proteomes" id="UP001218218">
    <property type="component" value="Unassembled WGS sequence"/>
</dbReference>